<gene>
    <name evidence="1" type="ORF">EPI10_002148</name>
</gene>
<reference evidence="2" key="1">
    <citation type="journal article" date="2019" name="Plant Biotechnol. J.">
        <title>Genome sequencing of the Australian wild diploid species Gossypium australe highlights disease resistance and delayed gland morphogenesis.</title>
        <authorList>
            <person name="Cai Y."/>
            <person name="Cai X."/>
            <person name="Wang Q."/>
            <person name="Wang P."/>
            <person name="Zhang Y."/>
            <person name="Cai C."/>
            <person name="Xu Y."/>
            <person name="Wang K."/>
            <person name="Zhou Z."/>
            <person name="Wang C."/>
            <person name="Geng S."/>
            <person name="Li B."/>
            <person name="Dong Q."/>
            <person name="Hou Y."/>
            <person name="Wang H."/>
            <person name="Ai P."/>
            <person name="Liu Z."/>
            <person name="Yi F."/>
            <person name="Sun M."/>
            <person name="An G."/>
            <person name="Cheng J."/>
            <person name="Zhang Y."/>
            <person name="Shi Q."/>
            <person name="Xie Y."/>
            <person name="Shi X."/>
            <person name="Chang Y."/>
            <person name="Huang F."/>
            <person name="Chen Y."/>
            <person name="Hong S."/>
            <person name="Mi L."/>
            <person name="Sun Q."/>
            <person name="Zhang L."/>
            <person name="Zhou B."/>
            <person name="Peng R."/>
            <person name="Zhang X."/>
            <person name="Liu F."/>
        </authorList>
    </citation>
    <scope>NUCLEOTIDE SEQUENCE [LARGE SCALE GENOMIC DNA]</scope>
    <source>
        <strain evidence="2">cv. PA1801</strain>
    </source>
</reference>
<dbReference type="AlphaFoldDB" id="A0A5B6VDP9"/>
<evidence type="ECO:0000313" key="2">
    <source>
        <dbReference type="Proteomes" id="UP000325315"/>
    </source>
</evidence>
<name>A0A5B6VDP9_9ROSI</name>
<proteinExistence type="predicted"/>
<accession>A0A5B6VDP9</accession>
<organism evidence="1 2">
    <name type="scientific">Gossypium australe</name>
    <dbReference type="NCBI Taxonomy" id="47621"/>
    <lineage>
        <taxon>Eukaryota</taxon>
        <taxon>Viridiplantae</taxon>
        <taxon>Streptophyta</taxon>
        <taxon>Embryophyta</taxon>
        <taxon>Tracheophyta</taxon>
        <taxon>Spermatophyta</taxon>
        <taxon>Magnoliopsida</taxon>
        <taxon>eudicotyledons</taxon>
        <taxon>Gunneridae</taxon>
        <taxon>Pentapetalae</taxon>
        <taxon>rosids</taxon>
        <taxon>malvids</taxon>
        <taxon>Malvales</taxon>
        <taxon>Malvaceae</taxon>
        <taxon>Malvoideae</taxon>
        <taxon>Gossypium</taxon>
    </lineage>
</organism>
<evidence type="ECO:0000313" key="1">
    <source>
        <dbReference type="EMBL" id="KAA3467106.1"/>
    </source>
</evidence>
<sequence>MKDKMKDDQVVVSQHTLFWHKQHGPFHHNPANMGSKQNSLFQKNQLRKQHKNYSWSIQLLVDPK</sequence>
<dbReference type="EMBL" id="SMMG02000007">
    <property type="protein sequence ID" value="KAA3467106.1"/>
    <property type="molecule type" value="Genomic_DNA"/>
</dbReference>
<protein>
    <submittedName>
        <fullName evidence="1">Uncharacterized protein</fullName>
    </submittedName>
</protein>
<comment type="caution">
    <text evidence="1">The sequence shown here is derived from an EMBL/GenBank/DDBJ whole genome shotgun (WGS) entry which is preliminary data.</text>
</comment>
<dbReference type="Proteomes" id="UP000325315">
    <property type="component" value="Unassembled WGS sequence"/>
</dbReference>
<keyword evidence="2" id="KW-1185">Reference proteome</keyword>